<accession>A0A8X6MMA4</accession>
<gene>
    <name evidence="1" type="primary">AVEN_2700_1</name>
    <name evidence="1" type="ORF">NPIL_364731</name>
</gene>
<dbReference type="Proteomes" id="UP000887013">
    <property type="component" value="Unassembled WGS sequence"/>
</dbReference>
<evidence type="ECO:0000313" key="1">
    <source>
        <dbReference type="EMBL" id="GFS66330.1"/>
    </source>
</evidence>
<dbReference type="AlphaFoldDB" id="A0A8X6MMA4"/>
<name>A0A8X6MMA4_NEPPI</name>
<evidence type="ECO:0000313" key="2">
    <source>
        <dbReference type="Proteomes" id="UP000887013"/>
    </source>
</evidence>
<keyword evidence="2" id="KW-1185">Reference proteome</keyword>
<protein>
    <recommendedName>
        <fullName evidence="3">Transposase</fullName>
    </recommendedName>
</protein>
<organism evidence="1 2">
    <name type="scientific">Nephila pilipes</name>
    <name type="common">Giant wood spider</name>
    <name type="synonym">Nephila maculata</name>
    <dbReference type="NCBI Taxonomy" id="299642"/>
    <lineage>
        <taxon>Eukaryota</taxon>
        <taxon>Metazoa</taxon>
        <taxon>Ecdysozoa</taxon>
        <taxon>Arthropoda</taxon>
        <taxon>Chelicerata</taxon>
        <taxon>Arachnida</taxon>
        <taxon>Araneae</taxon>
        <taxon>Araneomorphae</taxon>
        <taxon>Entelegynae</taxon>
        <taxon>Araneoidea</taxon>
        <taxon>Nephilidae</taxon>
        <taxon>Nephila</taxon>
    </lineage>
</organism>
<sequence length="106" mass="12861">MKLKEALKIFSEKDELRELGKYFELMYCKRTEVWAYSYRKWLGINTNMHIESMHRTIKYVYLQGKKVKRLDRAIFFLRKFVRNRVFDRLICLEKGKISTKSAADKA</sequence>
<comment type="caution">
    <text evidence="1">The sequence shown here is derived from an EMBL/GenBank/DDBJ whole genome shotgun (WGS) entry which is preliminary data.</text>
</comment>
<dbReference type="OrthoDB" id="6777076at2759"/>
<dbReference type="EMBL" id="BMAW01094602">
    <property type="protein sequence ID" value="GFS66330.1"/>
    <property type="molecule type" value="Genomic_DNA"/>
</dbReference>
<proteinExistence type="predicted"/>
<reference evidence="1" key="1">
    <citation type="submission" date="2020-08" db="EMBL/GenBank/DDBJ databases">
        <title>Multicomponent nature underlies the extraordinary mechanical properties of spider dragline silk.</title>
        <authorList>
            <person name="Kono N."/>
            <person name="Nakamura H."/>
            <person name="Mori M."/>
            <person name="Yoshida Y."/>
            <person name="Ohtoshi R."/>
            <person name="Malay A.D."/>
            <person name="Moran D.A.P."/>
            <person name="Tomita M."/>
            <person name="Numata K."/>
            <person name="Arakawa K."/>
        </authorList>
    </citation>
    <scope>NUCLEOTIDE SEQUENCE</scope>
</reference>
<evidence type="ECO:0008006" key="3">
    <source>
        <dbReference type="Google" id="ProtNLM"/>
    </source>
</evidence>